<dbReference type="GO" id="GO:0009535">
    <property type="term" value="C:chloroplast thylakoid membrane"/>
    <property type="evidence" value="ECO:0007669"/>
    <property type="project" value="UniProtKB-SubCell"/>
</dbReference>
<comment type="similarity">
    <text evidence="2">Belongs to the psaN family.</text>
</comment>
<keyword evidence="11" id="KW-1185">Reference proteome</keyword>
<keyword evidence="7" id="KW-0793">Thylakoid</keyword>
<reference evidence="10 11" key="1">
    <citation type="journal article" date="2022" name="Nat. Plants">
        <title>Genomes of leafy and leafless Platanthera orchids illuminate the evolution of mycoheterotrophy.</title>
        <authorList>
            <person name="Li M.H."/>
            <person name="Liu K.W."/>
            <person name="Li Z."/>
            <person name="Lu H.C."/>
            <person name="Ye Q.L."/>
            <person name="Zhang D."/>
            <person name="Wang J.Y."/>
            <person name="Li Y.F."/>
            <person name="Zhong Z.M."/>
            <person name="Liu X."/>
            <person name="Yu X."/>
            <person name="Liu D.K."/>
            <person name="Tu X.D."/>
            <person name="Liu B."/>
            <person name="Hao Y."/>
            <person name="Liao X.Y."/>
            <person name="Jiang Y.T."/>
            <person name="Sun W.H."/>
            <person name="Chen J."/>
            <person name="Chen Y.Q."/>
            <person name="Ai Y."/>
            <person name="Zhai J.W."/>
            <person name="Wu S.S."/>
            <person name="Zhou Z."/>
            <person name="Hsiao Y.Y."/>
            <person name="Wu W.L."/>
            <person name="Chen Y.Y."/>
            <person name="Lin Y.F."/>
            <person name="Hsu J.L."/>
            <person name="Li C.Y."/>
            <person name="Wang Z.W."/>
            <person name="Zhao X."/>
            <person name="Zhong W.Y."/>
            <person name="Ma X.K."/>
            <person name="Ma L."/>
            <person name="Huang J."/>
            <person name="Chen G.Z."/>
            <person name="Huang M.Z."/>
            <person name="Huang L."/>
            <person name="Peng D.H."/>
            <person name="Luo Y.B."/>
            <person name="Zou S.Q."/>
            <person name="Chen S.P."/>
            <person name="Lan S."/>
            <person name="Tsai W.C."/>
            <person name="Van de Peer Y."/>
            <person name="Liu Z.J."/>
        </authorList>
    </citation>
    <scope>NUCLEOTIDE SEQUENCE [LARGE SCALE GENOMIC DNA]</scope>
    <source>
        <strain evidence="10">Lor287</strain>
    </source>
</reference>
<evidence type="ECO:0000313" key="11">
    <source>
        <dbReference type="Proteomes" id="UP001418222"/>
    </source>
</evidence>
<keyword evidence="8" id="KW-0472">Membrane</keyword>
<name>A0AAP0BEG9_9ASPA</name>
<evidence type="ECO:0000256" key="8">
    <source>
        <dbReference type="ARBA" id="ARBA00023136"/>
    </source>
</evidence>
<keyword evidence="3" id="KW-0150">Chloroplast</keyword>
<evidence type="ECO:0000313" key="9">
    <source>
        <dbReference type="EMBL" id="KAK8936660.1"/>
    </source>
</evidence>
<dbReference type="Proteomes" id="UP001418222">
    <property type="component" value="Unassembled WGS sequence"/>
</dbReference>
<dbReference type="GO" id="GO:0015979">
    <property type="term" value="P:photosynthesis"/>
    <property type="evidence" value="ECO:0007669"/>
    <property type="project" value="UniProtKB-KW"/>
</dbReference>
<evidence type="ECO:0000256" key="6">
    <source>
        <dbReference type="ARBA" id="ARBA00022836"/>
    </source>
</evidence>
<evidence type="ECO:0000256" key="2">
    <source>
        <dbReference type="ARBA" id="ARBA00010661"/>
    </source>
</evidence>
<dbReference type="InterPro" id="IPR008796">
    <property type="entry name" value="PSAN"/>
</dbReference>
<keyword evidence="5" id="KW-0934">Plastid</keyword>
<sequence length="131" mass="15190">MIFHGPPPQSLTAAASWPISSTLSVSPSMASLFRHSSKENKPCGRRSLFSFLAAATALPQVTSSKSALLQEYLKRSRENKEKHDKERRDEYYKRNYRDYFELVEGYSKDKGEDLLTETEKEIRQWLKRNSK</sequence>
<evidence type="ECO:0000256" key="1">
    <source>
        <dbReference type="ARBA" id="ARBA00004622"/>
    </source>
</evidence>
<organism evidence="10 11">
    <name type="scientific">Platanthera zijinensis</name>
    <dbReference type="NCBI Taxonomy" id="2320716"/>
    <lineage>
        <taxon>Eukaryota</taxon>
        <taxon>Viridiplantae</taxon>
        <taxon>Streptophyta</taxon>
        <taxon>Embryophyta</taxon>
        <taxon>Tracheophyta</taxon>
        <taxon>Spermatophyta</taxon>
        <taxon>Magnoliopsida</taxon>
        <taxon>Liliopsida</taxon>
        <taxon>Asparagales</taxon>
        <taxon>Orchidaceae</taxon>
        <taxon>Orchidoideae</taxon>
        <taxon>Orchideae</taxon>
        <taxon>Orchidinae</taxon>
        <taxon>Platanthera</taxon>
    </lineage>
</organism>
<dbReference type="GO" id="GO:0009522">
    <property type="term" value="C:photosystem I"/>
    <property type="evidence" value="ECO:0007669"/>
    <property type="project" value="UniProtKB-KW"/>
</dbReference>
<dbReference type="EMBL" id="JBBWWQ010000010">
    <property type="protein sequence ID" value="KAK8936660.1"/>
    <property type="molecule type" value="Genomic_DNA"/>
</dbReference>
<reference evidence="10" key="2">
    <citation type="submission" date="2024-02" db="EMBL/GenBank/DDBJ databases">
        <authorList>
            <person name="Li M.-H."/>
            <person name="Liu K.-W."/>
            <person name="Li Z."/>
            <person name="Lu H.-C."/>
            <person name="Ye Q.-L."/>
            <person name="Zhang D."/>
            <person name="Wang J.-Y."/>
            <person name="Li Y.-F."/>
            <person name="Zhong Z.-M."/>
            <person name="Liu X."/>
            <person name="Yu X."/>
            <person name="Liu D.-K."/>
            <person name="Tu X.-D."/>
            <person name="Liu B."/>
            <person name="Hao Y."/>
            <person name="Liao X.-Y."/>
            <person name="Jiang Y.-T."/>
            <person name="Sun W.-H."/>
            <person name="Chen J."/>
            <person name="Ai Y."/>
            <person name="Zhai J.-W."/>
            <person name="Wu S.-S."/>
            <person name="Zhou Z."/>
            <person name="Hsiao Y.-Y."/>
            <person name="Wu W.-L."/>
            <person name="Chen Y.-Y."/>
            <person name="Lin Y.-F."/>
            <person name="Hsu J.-L."/>
            <person name="Li C.-Y."/>
            <person name="Wang Z.-W."/>
            <person name="Zhao X."/>
            <person name="Zhong W.-Y."/>
            <person name="Ma X.-K."/>
            <person name="Ma L."/>
            <person name="Huang J."/>
            <person name="Chen G.-Z."/>
            <person name="Huang M.-Z."/>
            <person name="Huang L."/>
            <person name="Peng D.-H."/>
            <person name="Luo Y.-B."/>
            <person name="Zou S.-Q."/>
            <person name="Chen S.-P."/>
            <person name="Lan S."/>
            <person name="Tsai W.-C."/>
            <person name="Van De Peer Y."/>
            <person name="Liu Z.-J."/>
        </authorList>
    </citation>
    <scope>NUCLEOTIDE SEQUENCE</scope>
    <source>
        <strain evidence="10">Lor287</strain>
        <tissue evidence="10">Leaf</tissue>
    </source>
</reference>
<accession>A0AAP0BEG9</accession>
<keyword evidence="4" id="KW-0602">Photosynthesis</keyword>
<protein>
    <submittedName>
        <fullName evidence="10">Uncharacterized protein</fullName>
    </submittedName>
</protein>
<dbReference type="AlphaFoldDB" id="A0AAP0BEG9"/>
<evidence type="ECO:0000256" key="7">
    <source>
        <dbReference type="ARBA" id="ARBA00023078"/>
    </source>
</evidence>
<dbReference type="PANTHER" id="PTHR36327">
    <property type="entry name" value="UNNAMED PRODUCT"/>
    <property type="match status" value="1"/>
</dbReference>
<comment type="subcellular location">
    <subcellularLocation>
        <location evidence="1">Plastid</location>
        <location evidence="1">Chloroplast thylakoid membrane</location>
        <topology evidence="1">Peripheral membrane protein</topology>
        <orientation evidence="1">Lumenal side</orientation>
    </subcellularLocation>
</comment>
<dbReference type="Pfam" id="PF05479">
    <property type="entry name" value="PsaN"/>
    <property type="match status" value="1"/>
</dbReference>
<gene>
    <name evidence="9" type="ORF">KSP39_PZI012023</name>
    <name evidence="10" type="ORF">KSP39_PZI012029</name>
</gene>
<evidence type="ECO:0000256" key="4">
    <source>
        <dbReference type="ARBA" id="ARBA00022531"/>
    </source>
</evidence>
<keyword evidence="6" id="KW-0603">Photosystem I</keyword>
<evidence type="ECO:0000256" key="5">
    <source>
        <dbReference type="ARBA" id="ARBA00022640"/>
    </source>
</evidence>
<evidence type="ECO:0000256" key="3">
    <source>
        <dbReference type="ARBA" id="ARBA00022528"/>
    </source>
</evidence>
<dbReference type="EMBL" id="JBBWWQ010000010">
    <property type="protein sequence ID" value="KAK8936668.1"/>
    <property type="molecule type" value="Genomic_DNA"/>
</dbReference>
<evidence type="ECO:0000313" key="10">
    <source>
        <dbReference type="EMBL" id="KAK8936668.1"/>
    </source>
</evidence>
<dbReference type="PANTHER" id="PTHR36327:SF1">
    <property type="entry name" value="OS03G0731100 PROTEIN"/>
    <property type="match status" value="1"/>
</dbReference>
<comment type="caution">
    <text evidence="10">The sequence shown here is derived from an EMBL/GenBank/DDBJ whole genome shotgun (WGS) entry which is preliminary data.</text>
</comment>
<proteinExistence type="inferred from homology"/>